<sequence length="70" mass="7912">MINPRKSENAAAKGRKYWCFDRIRLVDKSGVRDRGGRGQDPIYARSLEINRPSKKTYMVDMASGLPVARG</sequence>
<dbReference type="AlphaFoldDB" id="A0A834M4M0"/>
<comment type="caution">
    <text evidence="1">The sequence shown here is derived from an EMBL/GenBank/DDBJ whole genome shotgun (WGS) entry which is preliminary data.</text>
</comment>
<organism evidence="1 2">
    <name type="scientific">Rhynchophorus ferrugineus</name>
    <name type="common">Red palm weevil</name>
    <name type="synonym">Curculio ferrugineus</name>
    <dbReference type="NCBI Taxonomy" id="354439"/>
    <lineage>
        <taxon>Eukaryota</taxon>
        <taxon>Metazoa</taxon>
        <taxon>Ecdysozoa</taxon>
        <taxon>Arthropoda</taxon>
        <taxon>Hexapoda</taxon>
        <taxon>Insecta</taxon>
        <taxon>Pterygota</taxon>
        <taxon>Neoptera</taxon>
        <taxon>Endopterygota</taxon>
        <taxon>Coleoptera</taxon>
        <taxon>Polyphaga</taxon>
        <taxon>Cucujiformia</taxon>
        <taxon>Curculionidae</taxon>
        <taxon>Dryophthorinae</taxon>
        <taxon>Rhynchophorus</taxon>
    </lineage>
</organism>
<protein>
    <submittedName>
        <fullName evidence="1">Uncharacterized protein</fullName>
    </submittedName>
</protein>
<dbReference type="EMBL" id="JAACXV010014524">
    <property type="protein sequence ID" value="KAF7266655.1"/>
    <property type="molecule type" value="Genomic_DNA"/>
</dbReference>
<accession>A0A834M4M0</accession>
<evidence type="ECO:0000313" key="1">
    <source>
        <dbReference type="EMBL" id="KAF7266655.1"/>
    </source>
</evidence>
<dbReference type="Proteomes" id="UP000625711">
    <property type="component" value="Unassembled WGS sequence"/>
</dbReference>
<reference evidence="1" key="1">
    <citation type="submission" date="2020-08" db="EMBL/GenBank/DDBJ databases">
        <title>Genome sequencing and assembly of the red palm weevil Rhynchophorus ferrugineus.</title>
        <authorList>
            <person name="Dias G.B."/>
            <person name="Bergman C.M."/>
            <person name="Manee M."/>
        </authorList>
    </citation>
    <scope>NUCLEOTIDE SEQUENCE</scope>
    <source>
        <strain evidence="1">AA-2017</strain>
        <tissue evidence="1">Whole larva</tissue>
    </source>
</reference>
<keyword evidence="2" id="KW-1185">Reference proteome</keyword>
<gene>
    <name evidence="1" type="ORF">GWI33_020041</name>
</gene>
<proteinExistence type="predicted"/>
<evidence type="ECO:0000313" key="2">
    <source>
        <dbReference type="Proteomes" id="UP000625711"/>
    </source>
</evidence>
<name>A0A834M4M0_RHYFE</name>